<evidence type="ECO:0000313" key="4">
    <source>
        <dbReference type="Proteomes" id="UP001392437"/>
    </source>
</evidence>
<proteinExistence type="predicted"/>
<dbReference type="PANTHER" id="PTHR24148">
    <property type="entry name" value="ANKYRIN REPEAT DOMAIN-CONTAINING PROTEIN 39 HOMOLOG-RELATED"/>
    <property type="match status" value="1"/>
</dbReference>
<dbReference type="PANTHER" id="PTHR24148:SF64">
    <property type="entry name" value="HETEROKARYON INCOMPATIBILITY DOMAIN-CONTAINING PROTEIN"/>
    <property type="match status" value="1"/>
</dbReference>
<feature type="domain" description="Heterokaryon incompatibility" evidence="2">
    <location>
        <begin position="84"/>
        <end position="261"/>
    </location>
</feature>
<dbReference type="AlphaFoldDB" id="A0AAW0QVL6"/>
<evidence type="ECO:0000313" key="3">
    <source>
        <dbReference type="EMBL" id="KAK8109510.1"/>
    </source>
</evidence>
<gene>
    <name evidence="3" type="ORF">PG999_007647</name>
</gene>
<dbReference type="Pfam" id="PF06985">
    <property type="entry name" value="HET"/>
    <property type="match status" value="1"/>
</dbReference>
<name>A0AAW0QVL6_9PEZI</name>
<evidence type="ECO:0000259" key="2">
    <source>
        <dbReference type="Pfam" id="PF06985"/>
    </source>
</evidence>
<evidence type="ECO:0000256" key="1">
    <source>
        <dbReference type="SAM" id="Phobius"/>
    </source>
</evidence>
<dbReference type="Pfam" id="PF26639">
    <property type="entry name" value="Het-6_barrel"/>
    <property type="match status" value="1"/>
</dbReference>
<keyword evidence="1" id="KW-1133">Transmembrane helix</keyword>
<dbReference type="InterPro" id="IPR052895">
    <property type="entry name" value="HetReg/Transcr_Mod"/>
</dbReference>
<dbReference type="Proteomes" id="UP001392437">
    <property type="component" value="Unassembled WGS sequence"/>
</dbReference>
<feature type="transmembrane region" description="Helical" evidence="1">
    <location>
        <begin position="395"/>
        <end position="420"/>
    </location>
</feature>
<organism evidence="3 4">
    <name type="scientific">Apiospora kogelbergensis</name>
    <dbReference type="NCBI Taxonomy" id="1337665"/>
    <lineage>
        <taxon>Eukaryota</taxon>
        <taxon>Fungi</taxon>
        <taxon>Dikarya</taxon>
        <taxon>Ascomycota</taxon>
        <taxon>Pezizomycotina</taxon>
        <taxon>Sordariomycetes</taxon>
        <taxon>Xylariomycetidae</taxon>
        <taxon>Amphisphaeriales</taxon>
        <taxon>Apiosporaceae</taxon>
        <taxon>Apiospora</taxon>
    </lineage>
</organism>
<keyword evidence="1" id="KW-0472">Membrane</keyword>
<comment type="caution">
    <text evidence="3">The sequence shown here is derived from an EMBL/GenBank/DDBJ whole genome shotgun (WGS) entry which is preliminary data.</text>
</comment>
<dbReference type="InterPro" id="IPR010730">
    <property type="entry name" value="HET"/>
</dbReference>
<accession>A0AAW0QVL6</accession>
<dbReference type="EMBL" id="JAQQWP010000007">
    <property type="protein sequence ID" value="KAK8109510.1"/>
    <property type="molecule type" value="Genomic_DNA"/>
</dbReference>
<feature type="transmembrane region" description="Helical" evidence="1">
    <location>
        <begin position="450"/>
        <end position="474"/>
    </location>
</feature>
<sequence>MPPFLTAFRAFGSMGINPCKLATARSVNHAPEAVRRTQLYGPLPQQTPRSAYIRVLDLHRDTKVPSEPLRGTLRVVDLRQCPRFAALSYVWGEYSEIPNTIRCGSHEFPITKNCDDALRSLRGLYGPITIWVDAICINQQDEEEKTNQIHLMEEIYTWAHTVYAWLGEGSQGTDRAMRCLELASRLRLTPSGIPWTDGSRTKTLRYDKFVSSLGLATMYIQALIPFWQRFKAFRVMRAFDKYALDELIDRDWIRRAWTYQEIILASNPVIICGGKTISWSCFQRGLDYFNNPIAPFYVSFMDLIRASFTYEGPRNTIATNLSGKVYHDARSVKSFYIWRHMHQIWVTVYRPSCWNGRKFRYFPQGDEESSVPIHSARSYQDELVQLNKTWHYARLIIALANVFLLPAVIGIPMVMGPLLFEMYRAVWFEDPYWFKCYRYSISCDVRLDNLYWSLTIILTSSWWIFGLLTTVYALRTAPHPNMVDDGNSKSIVGLVQALRERQATMPADKAFALRGVLDRLKLSTSNHGYIKSYGQVYHNLFLDLLRHDTRLVNLLIDIGPRLPGVPSWVPDWSSLQQRSWLDSRHVHDHADLHGAAFPEPQMKIANETLGLWNIRKGSVAFCSSMFQQTSGQPSDLSNLDDVARLDQMVGLFAEWVQAISDAASTQISHDQDDVLLDMYNVLMGQSTIPCVGELDKFRRWVHIMQDLSVNIPDASPIQSTEDIFAGDSKALEFTNKYCNRLVGKRTLFITRDGKLGTGPCGMAIGDRLTLLRGVAVPMIIRSTSEEENKFEVVGPAFVSPEMDVDGFNRADFGHDWESVYLV</sequence>
<reference evidence="3 4" key="1">
    <citation type="submission" date="2023-01" db="EMBL/GenBank/DDBJ databases">
        <title>Analysis of 21 Apiospora genomes using comparative genomics revels a genus with tremendous synthesis potential of carbohydrate active enzymes and secondary metabolites.</title>
        <authorList>
            <person name="Sorensen T."/>
        </authorList>
    </citation>
    <scope>NUCLEOTIDE SEQUENCE [LARGE SCALE GENOMIC DNA]</scope>
    <source>
        <strain evidence="3 4">CBS 117206</strain>
    </source>
</reference>
<keyword evidence="4" id="KW-1185">Reference proteome</keyword>
<protein>
    <submittedName>
        <fullName evidence="3">HET-domain-containing protein</fullName>
    </submittedName>
</protein>
<keyword evidence="1" id="KW-0812">Transmembrane</keyword>